<comment type="caution">
    <text evidence="6">The sequence shown here is derived from an EMBL/GenBank/DDBJ whole genome shotgun (WGS) entry which is preliminary data.</text>
</comment>
<evidence type="ECO:0000256" key="2">
    <source>
        <dbReference type="ARBA" id="ARBA00022703"/>
    </source>
</evidence>
<dbReference type="PANTHER" id="PTHR48104:SF30">
    <property type="entry name" value="METACASPASE-1"/>
    <property type="match status" value="1"/>
</dbReference>
<evidence type="ECO:0000256" key="4">
    <source>
        <dbReference type="ARBA" id="ARBA00023145"/>
    </source>
</evidence>
<dbReference type="EMBL" id="JAUJDW010000033">
    <property type="protein sequence ID" value="KAK0650737.1"/>
    <property type="molecule type" value="Genomic_DNA"/>
</dbReference>
<reference evidence="6" key="1">
    <citation type="submission" date="2023-06" db="EMBL/GenBank/DDBJ databases">
        <title>Multi-omics analyses reveal the molecular pathogenesis toolkit of Lasiodiplodia hormozganensis, a cross-kingdom pathogen.</title>
        <authorList>
            <person name="Felix C."/>
            <person name="Meneses R."/>
            <person name="Goncalves M.F.M."/>
            <person name="Tilleman L."/>
            <person name="Duarte A.S."/>
            <person name="Jorrin-Novo J.V."/>
            <person name="Van De Peer Y."/>
            <person name="Deforce D."/>
            <person name="Van Nieuwerburgh F."/>
            <person name="Esteves A.C."/>
            <person name="Alves A."/>
        </authorList>
    </citation>
    <scope>NUCLEOTIDE SEQUENCE</scope>
    <source>
        <strain evidence="6">CBS 339.90</strain>
    </source>
</reference>
<dbReference type="AlphaFoldDB" id="A0AA40CU30"/>
<evidence type="ECO:0000259" key="5">
    <source>
        <dbReference type="Pfam" id="PF00656"/>
    </source>
</evidence>
<dbReference type="GO" id="GO:0004197">
    <property type="term" value="F:cysteine-type endopeptidase activity"/>
    <property type="evidence" value="ECO:0007669"/>
    <property type="project" value="InterPro"/>
</dbReference>
<dbReference type="GO" id="GO:0006915">
    <property type="term" value="P:apoptotic process"/>
    <property type="evidence" value="ECO:0007669"/>
    <property type="project" value="UniProtKB-KW"/>
</dbReference>
<comment type="similarity">
    <text evidence="1">Belongs to the peptidase C14B family.</text>
</comment>
<name>A0AA40CU30_9PEZI</name>
<accession>A0AA40CU30</accession>
<evidence type="ECO:0000256" key="3">
    <source>
        <dbReference type="ARBA" id="ARBA00022807"/>
    </source>
</evidence>
<sequence length="657" mass="74371">MALDKIEEPPRPTPSDRRRALLIGIDYYDQFNDRENLHGCVSDVEAVQDALHQSGLIPKEHIRMLRGPIPHGKYPKPWAPIRPGRNEIIAAIQHINSQSNRGDFVYLHFSGHGTRQETVYQKRGTGKDEAMCCADGNIIRDVELGVLLDDMAARGITVLTVLDCCHSGGATRTSDDDDDGWRPRERAQKLVPQETAWMGLDTIDSTSSSQEGPAAKSEHWFWRDRPYHLIAACQPYELAREFLDADDRIHGLLTYYMIETLAFLGPMAFVTTYRNFIQLLQAKCKSQNLGRSQCPVMYGDLNRVIFDLAATPTNHTDYSTVTLVLRIELGQRAVLGRGSADGVSVGDVYRLSPLPNVDGELEVQIIEVDSFESLAKPKGFILEQSHEFWVASLVKSANEGHVVFEPLDFDSPALDCVKNEWTRYVDRAFPLQFHFNGNFDNAKFYVRLTESEFHFLDSEKNHLLHIPTVAADCRPGMTKRLSATLSHLYRFLKFDALEPEEEEELEPNWEFQVVQKPVPRKSSATARYRIAFTNNSPRRRLFISIFNIAPDWSITQIIPSPGYPGEPVEPGKSIEAFAISITVPPLLQKTKPEKMTDKLKILITTQEHDFSHYQIPDIEATGSESYRNARELIEGSFAVEERVLTHTINPPHAQESL</sequence>
<keyword evidence="3" id="KW-0645">Protease</keyword>
<evidence type="ECO:0000313" key="7">
    <source>
        <dbReference type="Proteomes" id="UP001175001"/>
    </source>
</evidence>
<evidence type="ECO:0000313" key="6">
    <source>
        <dbReference type="EMBL" id="KAK0650737.1"/>
    </source>
</evidence>
<keyword evidence="3" id="KW-0788">Thiol protease</keyword>
<keyword evidence="3" id="KW-0378">Hydrolase</keyword>
<dbReference type="GO" id="GO:0006508">
    <property type="term" value="P:proteolysis"/>
    <property type="evidence" value="ECO:0007669"/>
    <property type="project" value="InterPro"/>
</dbReference>
<keyword evidence="4" id="KW-0865">Zymogen</keyword>
<dbReference type="GO" id="GO:0005737">
    <property type="term" value="C:cytoplasm"/>
    <property type="evidence" value="ECO:0007669"/>
    <property type="project" value="TreeGrafter"/>
</dbReference>
<dbReference type="Proteomes" id="UP001175001">
    <property type="component" value="Unassembled WGS sequence"/>
</dbReference>
<gene>
    <name evidence="6" type="primary">AMC9</name>
    <name evidence="6" type="ORF">DIS24_g6575</name>
</gene>
<dbReference type="Gene3D" id="3.40.50.1460">
    <property type="match status" value="1"/>
</dbReference>
<dbReference type="PANTHER" id="PTHR48104">
    <property type="entry name" value="METACASPASE-4"/>
    <property type="match status" value="1"/>
</dbReference>
<dbReference type="InterPro" id="IPR029030">
    <property type="entry name" value="Caspase-like_dom_sf"/>
</dbReference>
<dbReference type="SUPFAM" id="SSF52129">
    <property type="entry name" value="Caspase-like"/>
    <property type="match status" value="1"/>
</dbReference>
<keyword evidence="7" id="KW-1185">Reference proteome</keyword>
<organism evidence="6 7">
    <name type="scientific">Lasiodiplodia hormozganensis</name>
    <dbReference type="NCBI Taxonomy" id="869390"/>
    <lineage>
        <taxon>Eukaryota</taxon>
        <taxon>Fungi</taxon>
        <taxon>Dikarya</taxon>
        <taxon>Ascomycota</taxon>
        <taxon>Pezizomycotina</taxon>
        <taxon>Dothideomycetes</taxon>
        <taxon>Dothideomycetes incertae sedis</taxon>
        <taxon>Botryosphaeriales</taxon>
        <taxon>Botryosphaeriaceae</taxon>
        <taxon>Lasiodiplodia</taxon>
    </lineage>
</organism>
<keyword evidence="2" id="KW-0053">Apoptosis</keyword>
<proteinExistence type="inferred from homology"/>
<dbReference type="InterPro" id="IPR050452">
    <property type="entry name" value="Metacaspase"/>
</dbReference>
<dbReference type="InterPro" id="IPR011600">
    <property type="entry name" value="Pept_C14_caspase"/>
</dbReference>
<protein>
    <submittedName>
        <fullName evidence="6">Metacaspase-9</fullName>
    </submittedName>
</protein>
<feature type="domain" description="Peptidase C14 caspase" evidence="5">
    <location>
        <begin position="17"/>
        <end position="209"/>
    </location>
</feature>
<evidence type="ECO:0000256" key="1">
    <source>
        <dbReference type="ARBA" id="ARBA00009005"/>
    </source>
</evidence>
<dbReference type="Pfam" id="PF00656">
    <property type="entry name" value="Peptidase_C14"/>
    <property type="match status" value="1"/>
</dbReference>